<evidence type="ECO:0000256" key="3">
    <source>
        <dbReference type="ARBA" id="ARBA00022857"/>
    </source>
</evidence>
<comment type="miscellaneous">
    <text evidence="7">The active site is located at the dimer interface.</text>
</comment>
<evidence type="ECO:0000256" key="5">
    <source>
        <dbReference type="ARBA" id="ARBA00023027"/>
    </source>
</evidence>
<organism evidence="8 9">
    <name type="scientific">Microvirga guangxiensis</name>
    <dbReference type="NCBI Taxonomy" id="549386"/>
    <lineage>
        <taxon>Bacteria</taxon>
        <taxon>Pseudomonadati</taxon>
        <taxon>Pseudomonadota</taxon>
        <taxon>Alphaproteobacteria</taxon>
        <taxon>Hyphomicrobiales</taxon>
        <taxon>Methylobacteriaceae</taxon>
        <taxon>Microvirga</taxon>
    </lineage>
</organism>
<keyword evidence="4 7" id="KW-0560">Oxidoreductase</keyword>
<comment type="function">
    <text evidence="7">Catalyzes the NAD(P)-dependent oxidation of 4-(phosphooxy)-L-threonine (HTP) into 2-amino-3-oxo-4-(phosphooxy)butyric acid which spontaneously decarboxylates to form 3-amino-2-oxopropyl phosphate (AHAP).</text>
</comment>
<keyword evidence="5 7" id="KW-0520">NAD</keyword>
<dbReference type="SUPFAM" id="SSF53659">
    <property type="entry name" value="Isocitrate/Isopropylmalate dehydrogenase-like"/>
    <property type="match status" value="1"/>
</dbReference>
<keyword evidence="9" id="KW-1185">Reference proteome</keyword>
<feature type="binding site" evidence="7">
    <location>
        <position position="134"/>
    </location>
    <ligand>
        <name>substrate</name>
    </ligand>
</feature>
<evidence type="ECO:0000313" key="8">
    <source>
        <dbReference type="EMBL" id="SCZ00800.1"/>
    </source>
</evidence>
<comment type="pathway">
    <text evidence="7">Cofactor biosynthesis; pyridoxine 5'-phosphate biosynthesis; pyridoxine 5'-phosphate from D-erythrose 4-phosphate: step 4/5.</text>
</comment>
<gene>
    <name evidence="7" type="primary">pdxA</name>
    <name evidence="8" type="ORF">SAMN02927923_03383</name>
</gene>
<keyword evidence="7" id="KW-0862">Zinc</keyword>
<dbReference type="GO" id="GO:0042823">
    <property type="term" value="P:pyridoxal phosphate biosynthetic process"/>
    <property type="evidence" value="ECO:0007669"/>
    <property type="project" value="UniProtKB-UniRule"/>
</dbReference>
<dbReference type="InterPro" id="IPR037510">
    <property type="entry name" value="PdxA"/>
</dbReference>
<keyword evidence="6 7" id="KW-0664">Pyridoxine biosynthesis</keyword>
<sequence>MKPIGITMGDPTGIGPEIIAKLFHETPSTQAIVIGDETIMQRAVDLVGSGMAIRRISHPSDAVFAPNTIEVVAETRLPVDLPVGRVDARAGQAAYIYVERAIDYALQGSIGAIVTSPINKEALKLAGIDYPGHTEILAERTGTSDFTMMLANDELRVVLVTIHLSLADAIRQVSIETELRAIRLANEACRRSGIASPRVAVAGLNPHAGENGLFGREDLDLIAPAIELARAEGIDATGPWPGDTIFMRARRGEFDVVVAQYHDQGLIPVKYLGIDHGVNITLGLPFVRTSVDHGTAFDIAGAGKADHRSLQYALAQAEKLNGAMMESPVPEFIFMLTRQDRTIPDAMDRLEEVLAAGVRHIGFKDVGLPFEDLKLLASAIRRGGAKLYLEVVSLDETSEVKSAKAAVALEVDVLMGGTRPDAVLPIIRSTGIEYYPFPGKIVGHPSILLGPIEDIVESAKTLAAKEGVHGLDLLAYRFDGDVPELIRQVCREISKPVYIAGSIDRFDRICDVVRGQAAGFTVGTAALDGAFPAEEPGLTAQLAAIQTMIKKALTRHRSEGPFSHVA</sequence>
<protein>
    <recommendedName>
        <fullName evidence="7">4-hydroxythreonine-4-phosphate dehydrogenase</fullName>
        <ecNumber evidence="7">1.1.1.262</ecNumber>
    </recommendedName>
    <alternativeName>
        <fullName evidence="7">4-(phosphohydroxy)-L-threonine dehydrogenase</fullName>
    </alternativeName>
</protein>
<feature type="binding site" evidence="7">
    <location>
        <position position="133"/>
    </location>
    <ligand>
        <name>substrate</name>
    </ligand>
</feature>
<dbReference type="InterPro" id="IPR005255">
    <property type="entry name" value="PdxA_fam"/>
</dbReference>
<keyword evidence="7" id="KW-0460">Magnesium</keyword>
<comment type="subunit">
    <text evidence="7">Homodimer.</text>
</comment>
<name>A0A1G5KL59_9HYPH</name>
<evidence type="ECO:0000256" key="7">
    <source>
        <dbReference type="HAMAP-Rule" id="MF_00536"/>
    </source>
</evidence>
<keyword evidence="3 7" id="KW-0521">NADP</keyword>
<dbReference type="PANTHER" id="PTHR30004:SF6">
    <property type="entry name" value="D-THREONATE 4-PHOSPHATE DEHYDROGENASE"/>
    <property type="match status" value="1"/>
</dbReference>
<dbReference type="Pfam" id="PF04166">
    <property type="entry name" value="PdxA"/>
    <property type="match status" value="1"/>
</dbReference>
<comment type="cofactor">
    <cofactor evidence="7">
        <name>Zn(2+)</name>
        <dbReference type="ChEBI" id="CHEBI:29105"/>
    </cofactor>
    <cofactor evidence="7">
        <name>Mg(2+)</name>
        <dbReference type="ChEBI" id="CHEBI:18420"/>
    </cofactor>
    <cofactor evidence="7">
        <name>Co(2+)</name>
        <dbReference type="ChEBI" id="CHEBI:48828"/>
    </cofactor>
    <text evidence="7">Binds 1 divalent metal cation per subunit. Can use ions such as Zn(2+), Mg(2+) or Co(2+).</text>
</comment>
<dbReference type="InterPro" id="IPR036206">
    <property type="entry name" value="ThiamineP_synth_sf"/>
</dbReference>
<evidence type="ECO:0000256" key="2">
    <source>
        <dbReference type="ARBA" id="ARBA00022723"/>
    </source>
</evidence>
<comment type="similarity">
    <text evidence="7">Belongs to the PdxA family.</text>
</comment>
<dbReference type="EC" id="1.1.1.262" evidence="7"/>
<dbReference type="HAMAP" id="MF_00536">
    <property type="entry name" value="PdxA"/>
    <property type="match status" value="1"/>
</dbReference>
<dbReference type="Gene3D" id="3.40.718.10">
    <property type="entry name" value="Isopropylmalate Dehydrogenase"/>
    <property type="match status" value="1"/>
</dbReference>
<accession>A0A1G5KL59</accession>
<keyword evidence="1 7" id="KW-0963">Cytoplasm</keyword>
<dbReference type="AlphaFoldDB" id="A0A1G5KL59"/>
<dbReference type="GO" id="GO:0000287">
    <property type="term" value="F:magnesium ion binding"/>
    <property type="evidence" value="ECO:0007669"/>
    <property type="project" value="UniProtKB-UniRule"/>
</dbReference>
<dbReference type="GO" id="GO:0008615">
    <property type="term" value="P:pyridoxine biosynthetic process"/>
    <property type="evidence" value="ECO:0007669"/>
    <property type="project" value="UniProtKB-UniRule"/>
</dbReference>
<dbReference type="GO" id="GO:0008270">
    <property type="term" value="F:zinc ion binding"/>
    <property type="evidence" value="ECO:0007669"/>
    <property type="project" value="UniProtKB-UniRule"/>
</dbReference>
<dbReference type="GO" id="GO:0050570">
    <property type="term" value="F:4-hydroxythreonine-4-phosphate dehydrogenase activity"/>
    <property type="evidence" value="ECO:0007669"/>
    <property type="project" value="UniProtKB-UniRule"/>
</dbReference>
<evidence type="ECO:0000256" key="4">
    <source>
        <dbReference type="ARBA" id="ARBA00023002"/>
    </source>
</evidence>
<feature type="binding site" evidence="7">
    <location>
        <position position="163"/>
    </location>
    <ligand>
        <name>a divalent metal cation</name>
        <dbReference type="ChEBI" id="CHEBI:60240"/>
        <note>ligand shared between dimeric partners</note>
    </ligand>
</feature>
<evidence type="ECO:0000256" key="1">
    <source>
        <dbReference type="ARBA" id="ARBA00022490"/>
    </source>
</evidence>
<reference evidence="8 9" key="1">
    <citation type="submission" date="2016-10" db="EMBL/GenBank/DDBJ databases">
        <authorList>
            <person name="de Groot N.N."/>
        </authorList>
    </citation>
    <scope>NUCLEOTIDE SEQUENCE [LARGE SCALE GENOMIC DNA]</scope>
    <source>
        <strain evidence="8 9">CGMCC 1.7666</strain>
    </source>
</reference>
<dbReference type="GO" id="GO:0005737">
    <property type="term" value="C:cytoplasm"/>
    <property type="evidence" value="ECO:0007669"/>
    <property type="project" value="UniProtKB-SubCell"/>
</dbReference>
<feature type="binding site" evidence="7">
    <location>
        <position position="279"/>
    </location>
    <ligand>
        <name>substrate</name>
    </ligand>
</feature>
<dbReference type="UniPathway" id="UPA00244">
    <property type="reaction ID" value="UER00312"/>
</dbReference>
<comment type="catalytic activity">
    <reaction evidence="7">
        <text>4-(phosphooxy)-L-threonine + NAD(+) = 3-amino-2-oxopropyl phosphate + CO2 + NADH</text>
        <dbReference type="Rhea" id="RHEA:32275"/>
        <dbReference type="ChEBI" id="CHEBI:16526"/>
        <dbReference type="ChEBI" id="CHEBI:57279"/>
        <dbReference type="ChEBI" id="CHEBI:57540"/>
        <dbReference type="ChEBI" id="CHEBI:57945"/>
        <dbReference type="ChEBI" id="CHEBI:58452"/>
        <dbReference type="EC" id="1.1.1.262"/>
    </reaction>
</comment>
<dbReference type="STRING" id="549386.SAMN02927923_03383"/>
<feature type="binding site" evidence="7">
    <location>
        <position position="262"/>
    </location>
    <ligand>
        <name>a divalent metal cation</name>
        <dbReference type="ChEBI" id="CHEBI:60240"/>
        <note>ligand shared between dimeric partners</note>
    </ligand>
</feature>
<comment type="subcellular location">
    <subcellularLocation>
        <location evidence="7">Cytoplasm</location>
    </subcellularLocation>
</comment>
<dbReference type="GO" id="GO:0051287">
    <property type="term" value="F:NAD binding"/>
    <property type="evidence" value="ECO:0007669"/>
    <property type="project" value="InterPro"/>
</dbReference>
<dbReference type="PANTHER" id="PTHR30004">
    <property type="entry name" value="4-HYDROXYTHREONINE-4-PHOSPHATE DEHYDROGENASE"/>
    <property type="match status" value="1"/>
</dbReference>
<evidence type="ECO:0000256" key="6">
    <source>
        <dbReference type="ARBA" id="ARBA00023096"/>
    </source>
</evidence>
<dbReference type="SUPFAM" id="SSF51391">
    <property type="entry name" value="Thiamin phosphate synthase"/>
    <property type="match status" value="1"/>
</dbReference>
<feature type="binding site" evidence="7">
    <location>
        <position position="207"/>
    </location>
    <ligand>
        <name>a divalent metal cation</name>
        <dbReference type="ChEBI" id="CHEBI:60240"/>
        <note>ligand shared between dimeric partners</note>
    </ligand>
</feature>
<dbReference type="NCBIfam" id="TIGR00557">
    <property type="entry name" value="pdxA"/>
    <property type="match status" value="1"/>
</dbReference>
<feature type="binding site" evidence="7">
    <location>
        <position position="270"/>
    </location>
    <ligand>
        <name>substrate</name>
    </ligand>
</feature>
<dbReference type="GO" id="GO:0050897">
    <property type="term" value="F:cobalt ion binding"/>
    <property type="evidence" value="ECO:0007669"/>
    <property type="project" value="UniProtKB-UniRule"/>
</dbReference>
<proteinExistence type="inferred from homology"/>
<evidence type="ECO:0000313" key="9">
    <source>
        <dbReference type="Proteomes" id="UP000199569"/>
    </source>
</evidence>
<feature type="binding site" evidence="7">
    <location>
        <position position="288"/>
    </location>
    <ligand>
        <name>substrate</name>
    </ligand>
</feature>
<dbReference type="EMBL" id="FMVJ01000010">
    <property type="protein sequence ID" value="SCZ00800.1"/>
    <property type="molecule type" value="Genomic_DNA"/>
</dbReference>
<dbReference type="Proteomes" id="UP000199569">
    <property type="component" value="Unassembled WGS sequence"/>
</dbReference>
<keyword evidence="7" id="KW-0170">Cobalt</keyword>
<keyword evidence="2 7" id="KW-0479">Metal-binding</keyword>